<dbReference type="KEGG" id="mmh:Mmah_0581"/>
<feature type="domain" description="Pyruvate carboxyltransferase" evidence="5">
    <location>
        <begin position="21"/>
        <end position="283"/>
    </location>
</feature>
<dbReference type="OrthoDB" id="6555at2157"/>
<dbReference type="Pfam" id="PF22617">
    <property type="entry name" value="HCS_D2"/>
    <property type="match status" value="1"/>
</dbReference>
<dbReference type="PROSITE" id="PS50991">
    <property type="entry name" value="PYR_CT"/>
    <property type="match status" value="1"/>
</dbReference>
<keyword evidence="6" id="KW-0670">Pyruvate</keyword>
<dbReference type="InterPro" id="IPR002034">
    <property type="entry name" value="AIPM/Hcit_synth_CS"/>
</dbReference>
<dbReference type="PANTHER" id="PTHR42880">
    <property type="entry name" value="HOMOCITRATE SYNTHASE"/>
    <property type="match status" value="1"/>
</dbReference>
<proteinExistence type="inferred from homology"/>
<dbReference type="AlphaFoldDB" id="D5EAA6"/>
<comment type="similarity">
    <text evidence="1">Belongs to the alpha-IPM synthase/homocitrate synthase family.</text>
</comment>
<organism evidence="6 7">
    <name type="scientific">Methanohalophilus mahii (strain ATCC 35705 / DSM 5219 / SLP)</name>
    <dbReference type="NCBI Taxonomy" id="547558"/>
    <lineage>
        <taxon>Archaea</taxon>
        <taxon>Methanobacteriati</taxon>
        <taxon>Methanobacteriota</taxon>
        <taxon>Stenosarchaea group</taxon>
        <taxon>Methanomicrobia</taxon>
        <taxon>Methanosarcinales</taxon>
        <taxon>Methanosarcinaceae</taxon>
        <taxon>Methanohalophilus</taxon>
    </lineage>
</organism>
<dbReference type="GeneID" id="8982729"/>
<reference evidence="6 7" key="1">
    <citation type="submission" date="2010-03" db="EMBL/GenBank/DDBJ databases">
        <title>The complete genome of Methanohalophilus mahii DSM 5219.</title>
        <authorList>
            <consortium name="US DOE Joint Genome Institute (JGI-PGF)"/>
            <person name="Lucas S."/>
            <person name="Copeland A."/>
            <person name="Lapidus A."/>
            <person name="Glavina del Rio T."/>
            <person name="Dalin E."/>
            <person name="Tice H."/>
            <person name="Bruce D."/>
            <person name="Goodwin L."/>
            <person name="Pitluck S."/>
            <person name="Kyrpides N."/>
            <person name="Mavromatis K."/>
            <person name="Ivanova N."/>
            <person name="Lykidis A."/>
            <person name="Saunders E."/>
            <person name="Brettin T."/>
            <person name="Detter J.C."/>
            <person name="Han C."/>
            <person name="Land M."/>
            <person name="Hauser L."/>
            <person name="Markowitz V."/>
            <person name="Cheng J.-F."/>
            <person name="Hugenholtz P."/>
            <person name="Woyke T."/>
            <person name="Wu D."/>
            <person name="Spring S."/>
            <person name="Schneider S."/>
            <person name="Schroeder M."/>
            <person name="Klenk H.-P."/>
            <person name="Eisen J.A."/>
        </authorList>
    </citation>
    <scope>NUCLEOTIDE SEQUENCE [LARGE SCALE GENOMIC DNA]</scope>
    <source>
        <strain evidence="7">ATCC 35705 / DSM 5219 / SLP</strain>
    </source>
</reference>
<keyword evidence="2 6" id="KW-0808">Transferase</keyword>
<dbReference type="STRING" id="547558.Mmah_0581"/>
<dbReference type="EMBL" id="CP001994">
    <property type="protein sequence ID" value="ADE36107.1"/>
    <property type="molecule type" value="Genomic_DNA"/>
</dbReference>
<dbReference type="SUPFAM" id="SSF51569">
    <property type="entry name" value="Aldolase"/>
    <property type="match status" value="1"/>
</dbReference>
<evidence type="ECO:0000256" key="1">
    <source>
        <dbReference type="ARBA" id="ARBA00006154"/>
    </source>
</evidence>
<dbReference type="InterPro" id="IPR013785">
    <property type="entry name" value="Aldolase_TIM"/>
</dbReference>
<keyword evidence="7" id="KW-1185">Reference proteome</keyword>
<dbReference type="GO" id="GO:0004410">
    <property type="term" value="F:homocitrate synthase activity"/>
    <property type="evidence" value="ECO:0007669"/>
    <property type="project" value="UniProtKB-EC"/>
</dbReference>
<dbReference type="RefSeq" id="WP_013037050.1">
    <property type="nucleotide sequence ID" value="NC_014002.1"/>
</dbReference>
<evidence type="ECO:0000313" key="6">
    <source>
        <dbReference type="EMBL" id="ADE36107.1"/>
    </source>
</evidence>
<evidence type="ECO:0000313" key="7">
    <source>
        <dbReference type="Proteomes" id="UP000001059"/>
    </source>
</evidence>
<dbReference type="PROSITE" id="PS00816">
    <property type="entry name" value="AIPM_HOMOCIT_SYNTH_2"/>
    <property type="match status" value="1"/>
</dbReference>
<accession>D5EAA6</accession>
<dbReference type="InterPro" id="IPR000891">
    <property type="entry name" value="PYR_CT"/>
</dbReference>
<dbReference type="InterPro" id="IPR054691">
    <property type="entry name" value="LeuA/HCS_post-cat"/>
</dbReference>
<dbReference type="HOGENOM" id="CLU_022158_5_0_2"/>
<evidence type="ECO:0000256" key="3">
    <source>
        <dbReference type="ARBA" id="ARBA00048363"/>
    </source>
</evidence>
<dbReference type="Gene3D" id="1.10.238.260">
    <property type="match status" value="1"/>
</dbReference>
<sequence>MKVYKDYGDLPKIKLPLDQEVCISDSTIRDGAQMPGIVLKSGHKVRIYDYLHEIGIEKLETFVYNERDRKAIELMLDRGYEVPEVTGWARAKTEDIDQVLQIDGLNETGILMSVSDVHILEKMGLPSREAAEERYLEALQYAVDHGLATRAHVEDMTRADNYGFVYPMIEKIMEIDPECTIRICDTIGYGIPFDGVDEPYGIPSITKYLKDEIGVKNIESHCHDDFGFGFANSMAAYWYGANWSNVTFMGIGERAGNAEMEKLLLFLNQRVEGFEKYNLDIITEFSEFMQKEIGIRVPRNKAVVGKNVFSHESGIHAAGAIKNPFTYEPYPPEVVGGERIFLIGDSSGTEVLRYKIQETLRELLEVQITVEKRDPRLKSIQKDIQALYDNEKRVSCISDEEIQGYVEKYFLFEPVVEKNMSRESEYSGEYVPDPLSRKKKKDV</sequence>
<dbReference type="GO" id="GO:0019752">
    <property type="term" value="P:carboxylic acid metabolic process"/>
    <property type="evidence" value="ECO:0007669"/>
    <property type="project" value="InterPro"/>
</dbReference>
<name>D5EAA6_METMS</name>
<protein>
    <submittedName>
        <fullName evidence="6">Pyruvate carboxyltransferase</fullName>
    </submittedName>
</protein>
<gene>
    <name evidence="6" type="ordered locus">Mmah_0581</name>
</gene>
<evidence type="ECO:0000256" key="2">
    <source>
        <dbReference type="ARBA" id="ARBA00022679"/>
    </source>
</evidence>
<evidence type="ECO:0000256" key="4">
    <source>
        <dbReference type="SAM" id="MobiDB-lite"/>
    </source>
</evidence>
<dbReference type="PANTHER" id="PTHR42880:SF1">
    <property type="entry name" value="ISOPROPYLMALATE_HOMOCITRATE_CITRAMALATE SYNTHASE FAMILY PROTEIN"/>
    <property type="match status" value="1"/>
</dbReference>
<dbReference type="Pfam" id="PF00682">
    <property type="entry name" value="HMGL-like"/>
    <property type="match status" value="1"/>
</dbReference>
<comment type="catalytic activity">
    <reaction evidence="3">
        <text>acetyl-CoA + 2-oxoglutarate + H2O = (2R)-homocitrate + CoA + H(+)</text>
        <dbReference type="Rhea" id="RHEA:12929"/>
        <dbReference type="ChEBI" id="CHEBI:15377"/>
        <dbReference type="ChEBI" id="CHEBI:15378"/>
        <dbReference type="ChEBI" id="CHEBI:16810"/>
        <dbReference type="ChEBI" id="CHEBI:57287"/>
        <dbReference type="ChEBI" id="CHEBI:57288"/>
        <dbReference type="ChEBI" id="CHEBI:58884"/>
        <dbReference type="EC" id="2.3.3.14"/>
    </reaction>
    <physiologicalReaction direction="left-to-right" evidence="3">
        <dbReference type="Rhea" id="RHEA:12930"/>
    </physiologicalReaction>
</comment>
<dbReference type="Proteomes" id="UP000001059">
    <property type="component" value="Chromosome"/>
</dbReference>
<dbReference type="Gene3D" id="3.20.20.70">
    <property type="entry name" value="Aldolase class I"/>
    <property type="match status" value="1"/>
</dbReference>
<feature type="region of interest" description="Disordered" evidence="4">
    <location>
        <begin position="420"/>
        <end position="443"/>
    </location>
</feature>
<evidence type="ECO:0000259" key="5">
    <source>
        <dbReference type="PROSITE" id="PS50991"/>
    </source>
</evidence>